<dbReference type="Pfam" id="PF07727">
    <property type="entry name" value="RVT_2"/>
    <property type="match status" value="1"/>
</dbReference>
<feature type="region of interest" description="Disordered" evidence="2">
    <location>
        <begin position="1717"/>
        <end position="1758"/>
    </location>
</feature>
<feature type="region of interest" description="Disordered" evidence="2">
    <location>
        <begin position="1243"/>
        <end position="1263"/>
    </location>
</feature>
<feature type="compositionally biased region" description="Low complexity" evidence="2">
    <location>
        <begin position="1723"/>
        <end position="1757"/>
    </location>
</feature>
<evidence type="ECO:0000256" key="1">
    <source>
        <dbReference type="SAM" id="Coils"/>
    </source>
</evidence>
<feature type="region of interest" description="Disordered" evidence="2">
    <location>
        <begin position="1581"/>
        <end position="1623"/>
    </location>
</feature>
<evidence type="ECO:0000313" key="4">
    <source>
        <dbReference type="EMBL" id="KAK9053585.1"/>
    </source>
</evidence>
<gene>
    <name evidence="4" type="ORF">SSX86_024659</name>
</gene>
<feature type="region of interest" description="Disordered" evidence="2">
    <location>
        <begin position="1313"/>
        <end position="1346"/>
    </location>
</feature>
<evidence type="ECO:0000313" key="5">
    <source>
        <dbReference type="Proteomes" id="UP001408789"/>
    </source>
</evidence>
<comment type="caution">
    <text evidence="4">The sequence shown here is derived from an EMBL/GenBank/DDBJ whole genome shotgun (WGS) entry which is preliminary data.</text>
</comment>
<feature type="region of interest" description="Disordered" evidence="2">
    <location>
        <begin position="794"/>
        <end position="814"/>
    </location>
</feature>
<dbReference type="PANTHER" id="PTHR11439:SF495">
    <property type="entry name" value="REVERSE TRANSCRIPTASE, RNA-DEPENDENT DNA POLYMERASE-RELATED"/>
    <property type="match status" value="1"/>
</dbReference>
<feature type="coiled-coil region" evidence="1">
    <location>
        <begin position="1488"/>
        <end position="1515"/>
    </location>
</feature>
<feature type="compositionally biased region" description="Low complexity" evidence="2">
    <location>
        <begin position="1417"/>
        <end position="1451"/>
    </location>
</feature>
<keyword evidence="1" id="KW-0175">Coiled coil</keyword>
<feature type="region of interest" description="Disordered" evidence="2">
    <location>
        <begin position="1764"/>
        <end position="1783"/>
    </location>
</feature>
<dbReference type="PANTHER" id="PTHR11439">
    <property type="entry name" value="GAG-POL-RELATED RETROTRANSPOSON"/>
    <property type="match status" value="1"/>
</dbReference>
<dbReference type="Proteomes" id="UP001408789">
    <property type="component" value="Unassembled WGS sequence"/>
</dbReference>
<evidence type="ECO:0000259" key="3">
    <source>
        <dbReference type="Pfam" id="PF07727"/>
    </source>
</evidence>
<feature type="compositionally biased region" description="Polar residues" evidence="2">
    <location>
        <begin position="1371"/>
        <end position="1380"/>
    </location>
</feature>
<protein>
    <recommendedName>
        <fullName evidence="3">Reverse transcriptase Ty1/copia-type domain-containing protein</fullName>
    </recommendedName>
</protein>
<feature type="domain" description="Reverse transcriptase Ty1/copia-type" evidence="3">
    <location>
        <begin position="211"/>
        <end position="330"/>
    </location>
</feature>
<organism evidence="4 5">
    <name type="scientific">Deinandra increscens subsp. villosa</name>
    <dbReference type="NCBI Taxonomy" id="3103831"/>
    <lineage>
        <taxon>Eukaryota</taxon>
        <taxon>Viridiplantae</taxon>
        <taxon>Streptophyta</taxon>
        <taxon>Embryophyta</taxon>
        <taxon>Tracheophyta</taxon>
        <taxon>Spermatophyta</taxon>
        <taxon>Magnoliopsida</taxon>
        <taxon>eudicotyledons</taxon>
        <taxon>Gunneridae</taxon>
        <taxon>Pentapetalae</taxon>
        <taxon>asterids</taxon>
        <taxon>campanulids</taxon>
        <taxon>Asterales</taxon>
        <taxon>Asteraceae</taxon>
        <taxon>Asteroideae</taxon>
        <taxon>Heliantheae alliance</taxon>
        <taxon>Madieae</taxon>
        <taxon>Madiinae</taxon>
        <taxon>Deinandra</taxon>
    </lineage>
</organism>
<accession>A0AAP0CGF5</accession>
<evidence type="ECO:0000256" key="2">
    <source>
        <dbReference type="SAM" id="MobiDB-lite"/>
    </source>
</evidence>
<name>A0AAP0CGF5_9ASTR</name>
<dbReference type="EMBL" id="JBCNJP010000025">
    <property type="protein sequence ID" value="KAK9053585.1"/>
    <property type="molecule type" value="Genomic_DNA"/>
</dbReference>
<reference evidence="4 5" key="1">
    <citation type="submission" date="2024-04" db="EMBL/GenBank/DDBJ databases">
        <title>The reference genome of an endangered Asteraceae, Deinandra increscens subsp. villosa, native to the Central Coast of California.</title>
        <authorList>
            <person name="Guilliams M."/>
            <person name="Hasenstab-Lehman K."/>
            <person name="Meyer R."/>
            <person name="Mcevoy S."/>
        </authorList>
    </citation>
    <scope>NUCLEOTIDE SEQUENCE [LARGE SCALE GENOMIC DNA]</scope>
    <source>
        <tissue evidence="4">Leaf</tissue>
    </source>
</reference>
<keyword evidence="5" id="KW-1185">Reference proteome</keyword>
<proteinExistence type="predicted"/>
<sequence>MKCVYFPSSKTIENHVNVDCQKHTFLHPKSVDGQSYDYKSLIDSITVAPSGSEKEEDHDIIAAILHSLTTPGPGSWIPKLSNTVVTSFSQSASSLVTISSSNDDEKGAEASLTNLEDIQEVADSTILRINTIHPQENIIGDPSSGVRTRNQLAGSINALIAEIRESGIQNEVFHSCFLSQVEPSNVAKVLEDASWVEAMQEELQQFTKLGVWHLVDLPKNSKEPCGTKWVFKCKKDDRGVIVRNKARLVVQGFSQIVGIDFNEVYAPVARIKAIRIFLAFAAYHGFKVYQMDVKSAFLNGTNREEVYVKQPPSFYDPDFPNRVYNTNDSLCKEFERVMKTKFEMSSMGEMGFFLGLQVQQSTKGIFSHQTKYVSDILARFKICDVRIPSTPIQVSHGLGPDEYGENIDPTLFRAMIGSLMYLTASRPDIMFVVCVCARYQATPKASQMIAVKRIFAYLKGNPDLGIWYPNDNKFELSAYSDSDYGGCKINFKSTTAGCQFLGDRLVSWQCKKQTSDLSAVKIILFVLMICIDMAQFKSDGEHNVYAFLDASARWRPHFLGIFDFMRRSRIYYAATCECTPYKDLLVMFWTSAQVDCSVEPSVIRARFLQTDVIISEGDVRLVLRLNDQADFLTEFDEANLIALLRRIKYDGQLYVPWYLKANLSPPYKYLMHVIIKCFGNRTREQEEFDLKVLSFFAALVLNRKFNFSGWIFNYMKENILTKQVKSIMYPRFIQMILNDLHPNLPKNQNAILIMKHMNQIAVGKLPIYQKRKGNNVPPPVKRLIGHLANPDYIAPADGAAKHPDSSDDELEYNDNGYPIEIAENEEEIPEVQANQEPIQQQHVPVQQQQPEPVVHENIVEPEAVNLQDDDMTADADMSKGDDASASSSETDSDSGDYITILHNTREIPVKRGSKAHVAYLKSQTQYTSLYESRTKQVEDNDDDPLYTPVMEEPVAKSKPVDKAKLQWWLLASALNEWLGLIFLSSTTASSSATASSTAAATRSTISSADLKLAIHQTRLDALESTNRQHADEIRGLQRVTAQVDCSVEPSVIRARVLQTDVIISEGDVRLVLRLNDQADFLTEFDEADLIALLRRIKYDGQLYVPWYLKANLSPPYKYLMHVIIKCFGNRTREQEEFDLKVLSFFAALVLNRKFNFSGWIFNYMKENILTKQVKSIMYPRFIQMILNDLHPNLPKNQNAILIMKHMNQIAVGKLPIYQKRKGNNVPPPVKRLIGHLANPDYIAPADGAAKHPDSSDDELEYNDNGYPIEIAENEEEIPEVQANQEPIQQQHVPVQQQQPEPVVHENIVEPEAVNLQDDDMTADADMSKGDDASASSSETDSDSGDYITILHNTREIPVKRGSKAHVAYLKSQTQDTSLYESRTKQVEDNDDDPLYTPVMEEPVAKSKPFLADARKSGQSPPGKKQKVQPQSSVPVQPTTQSVNVPSSSVSPAKKLIIRRSSTTASSSATASSTAAATRSTISSADLKLAIHQTRLDALESTNRQHADEIRGLQRVTDYIAPADGAAKHPDSSDDELEYNDNGYPIEIAENEEEIPEVQANQEPIQQQHVPVQQQQPEPVVHENIVEPEAVNLQDDDMTADADMSKGDDASASSSETDSDSGDYITILHNTREIPVKRGSKAHVAYLKSQTQDTSLYESRTKQVEDNDDDPLYTPVMEEPVAKSKPVDKCKAPMVASGKRFKRMARLNFSVKQGSFLADARKSGQSPPGKKQKVQPQSSVPVQPTTQSVNVQSSSVSPAKKLIIRRSSTTASSSVTASSTAAATRSTISSADLKLAIH</sequence>
<feature type="region of interest" description="Disordered" evidence="2">
    <location>
        <begin position="864"/>
        <end position="896"/>
    </location>
</feature>
<feature type="compositionally biased region" description="Low complexity" evidence="2">
    <location>
        <begin position="1458"/>
        <end position="1481"/>
    </location>
</feature>
<feature type="region of interest" description="Disordered" evidence="2">
    <location>
        <begin position="1648"/>
        <end position="1684"/>
    </location>
</feature>
<feature type="compositionally biased region" description="Polar residues" evidence="2">
    <location>
        <begin position="1648"/>
        <end position="1657"/>
    </location>
</feature>
<feature type="region of interest" description="Disordered" evidence="2">
    <location>
        <begin position="1371"/>
        <end position="1481"/>
    </location>
</feature>
<dbReference type="InterPro" id="IPR013103">
    <property type="entry name" value="RVT_2"/>
</dbReference>
<feature type="coiled-coil region" evidence="1">
    <location>
        <begin position="1012"/>
        <end position="1039"/>
    </location>
</feature>